<dbReference type="Gene3D" id="3.40.50.2020">
    <property type="match status" value="1"/>
</dbReference>
<keyword evidence="3" id="KW-1185">Reference proteome</keyword>
<dbReference type="InterPro" id="IPR029057">
    <property type="entry name" value="PRTase-like"/>
</dbReference>
<dbReference type="RefSeq" id="WP_093203121.1">
    <property type="nucleotide sequence ID" value="NZ_FNGS01000005.1"/>
</dbReference>
<dbReference type="InterPro" id="IPR000836">
    <property type="entry name" value="PRTase_dom"/>
</dbReference>
<dbReference type="CDD" id="cd06223">
    <property type="entry name" value="PRTases_typeI"/>
    <property type="match status" value="1"/>
</dbReference>
<gene>
    <name evidence="2" type="ORF">SAMN04488090_2741</name>
</gene>
<evidence type="ECO:0000313" key="3">
    <source>
        <dbReference type="Proteomes" id="UP000198901"/>
    </source>
</evidence>
<dbReference type="Proteomes" id="UP000198901">
    <property type="component" value="Unassembled WGS sequence"/>
</dbReference>
<protein>
    <submittedName>
        <fullName evidence="2">Pyrimidine operon attenuation protein / uracil phosphoribosyltransferase</fullName>
    </submittedName>
</protein>
<name>A0A1G9R589_9BACT</name>
<sequence length="178" mass="20560">MQRRLLLASPLLEITVSRLCQQLIENHQTFADSVILGLQPRGIHIAKRIHRELEETTGRSIPFGWLDATFHRDDFRRRESIVRPNQTKIPFTIEGKRVILVDDVIATGRMVRAALDAMTFFGRPEKVELLVLIDRSYNRDIPVSPDYTGMRVNTLDTQKVVVEWTEQGHEKDGIWLSD</sequence>
<dbReference type="AlphaFoldDB" id="A0A1G9R589"/>
<dbReference type="PANTHER" id="PTHR11608:SF0">
    <property type="entry name" value="BIFUNCTIONAL PROTEIN PYRR"/>
    <property type="match status" value="1"/>
</dbReference>
<keyword evidence="2" id="KW-0328">Glycosyltransferase</keyword>
<keyword evidence="2" id="KW-0808">Transferase</keyword>
<organism evidence="2 3">
    <name type="scientific">Siphonobacter aquaeclarae</name>
    <dbReference type="NCBI Taxonomy" id="563176"/>
    <lineage>
        <taxon>Bacteria</taxon>
        <taxon>Pseudomonadati</taxon>
        <taxon>Bacteroidota</taxon>
        <taxon>Cytophagia</taxon>
        <taxon>Cytophagales</taxon>
        <taxon>Cytophagaceae</taxon>
        <taxon>Siphonobacter</taxon>
    </lineage>
</organism>
<proteinExistence type="predicted"/>
<reference evidence="2 3" key="1">
    <citation type="submission" date="2016-10" db="EMBL/GenBank/DDBJ databases">
        <authorList>
            <person name="de Groot N.N."/>
        </authorList>
    </citation>
    <scope>NUCLEOTIDE SEQUENCE [LARGE SCALE GENOMIC DNA]</scope>
    <source>
        <strain evidence="2 3">DSM 21668</strain>
    </source>
</reference>
<evidence type="ECO:0000313" key="2">
    <source>
        <dbReference type="EMBL" id="SDM18280.1"/>
    </source>
</evidence>
<dbReference type="EMBL" id="FNGS01000005">
    <property type="protein sequence ID" value="SDM18280.1"/>
    <property type="molecule type" value="Genomic_DNA"/>
</dbReference>
<dbReference type="NCBIfam" id="NF003549">
    <property type="entry name" value="PRK05205.1-5"/>
    <property type="match status" value="1"/>
</dbReference>
<dbReference type="OrthoDB" id="9802227at2"/>
<dbReference type="GO" id="GO:0016757">
    <property type="term" value="F:glycosyltransferase activity"/>
    <property type="evidence" value="ECO:0007669"/>
    <property type="project" value="UniProtKB-KW"/>
</dbReference>
<dbReference type="InterPro" id="IPR050137">
    <property type="entry name" value="PyrR_bifunctional"/>
</dbReference>
<dbReference type="SUPFAM" id="SSF53271">
    <property type="entry name" value="PRTase-like"/>
    <property type="match status" value="1"/>
</dbReference>
<dbReference type="Pfam" id="PF00156">
    <property type="entry name" value="Pribosyltran"/>
    <property type="match status" value="1"/>
</dbReference>
<accession>A0A1G9R589</accession>
<evidence type="ECO:0000259" key="1">
    <source>
        <dbReference type="Pfam" id="PF00156"/>
    </source>
</evidence>
<dbReference type="PANTHER" id="PTHR11608">
    <property type="entry name" value="BIFUNCTIONAL PROTEIN PYRR"/>
    <property type="match status" value="1"/>
</dbReference>
<feature type="domain" description="Phosphoribosyltransferase" evidence="1">
    <location>
        <begin position="6"/>
        <end position="161"/>
    </location>
</feature>
<dbReference type="STRING" id="563176.SAMN04488090_2741"/>